<reference evidence="3 4" key="1">
    <citation type="submission" date="2023-03" db="EMBL/GenBank/DDBJ databases">
        <title>YIM 133296 draft genome.</title>
        <authorList>
            <person name="Xiong L."/>
        </authorList>
    </citation>
    <scope>NUCLEOTIDE SEQUENCE [LARGE SCALE GENOMIC DNA]</scope>
    <source>
        <strain evidence="3 4">YIM 133296</strain>
    </source>
</reference>
<dbReference type="Proteomes" id="UP001528912">
    <property type="component" value="Unassembled WGS sequence"/>
</dbReference>
<dbReference type="PROSITE" id="PS51257">
    <property type="entry name" value="PROKAR_LIPOPROTEIN"/>
    <property type="match status" value="1"/>
</dbReference>
<evidence type="ECO:0000313" key="3">
    <source>
        <dbReference type="EMBL" id="MDF8264775.1"/>
    </source>
</evidence>
<dbReference type="RefSeq" id="WP_277192165.1">
    <property type="nucleotide sequence ID" value="NZ_JAROAV010000028.1"/>
</dbReference>
<feature type="chain" id="PRO_5046704855" description="DUF4352 domain-containing protein" evidence="2">
    <location>
        <begin position="27"/>
        <end position="229"/>
    </location>
</feature>
<keyword evidence="2" id="KW-0732">Signal</keyword>
<gene>
    <name evidence="3" type="ORF">P4R38_11010</name>
</gene>
<name>A0ABT6C7L5_9MICO</name>
<feature type="compositionally biased region" description="Low complexity" evidence="1">
    <location>
        <begin position="33"/>
        <end position="84"/>
    </location>
</feature>
<evidence type="ECO:0000313" key="4">
    <source>
        <dbReference type="Proteomes" id="UP001528912"/>
    </source>
</evidence>
<evidence type="ECO:0000256" key="1">
    <source>
        <dbReference type="SAM" id="MobiDB-lite"/>
    </source>
</evidence>
<sequence>MTRNRSRVTRATVVSLALVGALGLSACQDTEVTAPSPAAPTASSTSEAPTPSSSSTTTSESPTTSDSSTSSATSSASSASAPAAGSTKLTAPDSTLKFGQPGTIDEGSDNSPEIMTITPKKLEVAPAAAYTEANLNKANGTLYYLTFDVTNVQGGSNSTSVNGLFFHPKISAANKGAKRLYGDTEACKSGDNPELGKTATQCYLYQIPGSAVSDVEYDGFDDQHITWTK</sequence>
<comment type="caution">
    <text evidence="3">The sequence shown here is derived from an EMBL/GenBank/DDBJ whole genome shotgun (WGS) entry which is preliminary data.</text>
</comment>
<evidence type="ECO:0000256" key="2">
    <source>
        <dbReference type="SAM" id="SignalP"/>
    </source>
</evidence>
<accession>A0ABT6C7L5</accession>
<keyword evidence="4" id="KW-1185">Reference proteome</keyword>
<evidence type="ECO:0008006" key="5">
    <source>
        <dbReference type="Google" id="ProtNLM"/>
    </source>
</evidence>
<protein>
    <recommendedName>
        <fullName evidence="5">DUF4352 domain-containing protein</fullName>
    </recommendedName>
</protein>
<feature type="region of interest" description="Disordered" evidence="1">
    <location>
        <begin position="30"/>
        <end position="114"/>
    </location>
</feature>
<dbReference type="EMBL" id="JAROAV010000028">
    <property type="protein sequence ID" value="MDF8264775.1"/>
    <property type="molecule type" value="Genomic_DNA"/>
</dbReference>
<organism evidence="3 4">
    <name type="scientific">Luteipulveratus flavus</name>
    <dbReference type="NCBI Taxonomy" id="3031728"/>
    <lineage>
        <taxon>Bacteria</taxon>
        <taxon>Bacillati</taxon>
        <taxon>Actinomycetota</taxon>
        <taxon>Actinomycetes</taxon>
        <taxon>Micrococcales</taxon>
        <taxon>Dermacoccaceae</taxon>
        <taxon>Luteipulveratus</taxon>
    </lineage>
</organism>
<feature type="signal peptide" evidence="2">
    <location>
        <begin position="1"/>
        <end position="26"/>
    </location>
</feature>
<proteinExistence type="predicted"/>